<accession>A0AAD7DW65</accession>
<feature type="region of interest" description="Disordered" evidence="1">
    <location>
        <begin position="263"/>
        <end position="289"/>
    </location>
</feature>
<protein>
    <submittedName>
        <fullName evidence="2">Uncharacterized protein</fullName>
    </submittedName>
</protein>
<feature type="compositionally biased region" description="Low complexity" evidence="1">
    <location>
        <begin position="51"/>
        <end position="62"/>
    </location>
</feature>
<feature type="compositionally biased region" description="Acidic residues" evidence="1">
    <location>
        <begin position="272"/>
        <end position="289"/>
    </location>
</feature>
<feature type="compositionally biased region" description="Pro residues" evidence="1">
    <location>
        <begin position="41"/>
        <end position="50"/>
    </location>
</feature>
<keyword evidence="3" id="KW-1185">Reference proteome</keyword>
<feature type="compositionally biased region" description="Low complexity" evidence="1">
    <location>
        <begin position="155"/>
        <end position="178"/>
    </location>
</feature>
<feature type="compositionally biased region" description="Low complexity" evidence="1">
    <location>
        <begin position="85"/>
        <end position="100"/>
    </location>
</feature>
<feature type="region of interest" description="Disordered" evidence="1">
    <location>
        <begin position="1"/>
        <end position="182"/>
    </location>
</feature>
<feature type="compositionally biased region" description="Pro residues" evidence="1">
    <location>
        <begin position="18"/>
        <end position="31"/>
    </location>
</feature>
<evidence type="ECO:0000313" key="2">
    <source>
        <dbReference type="EMBL" id="KAJ7701166.1"/>
    </source>
</evidence>
<dbReference type="EMBL" id="JARKIE010000018">
    <property type="protein sequence ID" value="KAJ7701166.1"/>
    <property type="molecule type" value="Genomic_DNA"/>
</dbReference>
<feature type="compositionally biased region" description="Basic residues" evidence="1">
    <location>
        <begin position="133"/>
        <end position="149"/>
    </location>
</feature>
<dbReference type="Proteomes" id="UP001221757">
    <property type="component" value="Unassembled WGS sequence"/>
</dbReference>
<organism evidence="2 3">
    <name type="scientific">Mycena rosella</name>
    <name type="common">Pink bonnet</name>
    <name type="synonym">Agaricus rosellus</name>
    <dbReference type="NCBI Taxonomy" id="1033263"/>
    <lineage>
        <taxon>Eukaryota</taxon>
        <taxon>Fungi</taxon>
        <taxon>Dikarya</taxon>
        <taxon>Basidiomycota</taxon>
        <taxon>Agaricomycotina</taxon>
        <taxon>Agaricomycetes</taxon>
        <taxon>Agaricomycetidae</taxon>
        <taxon>Agaricales</taxon>
        <taxon>Marasmiineae</taxon>
        <taxon>Mycenaceae</taxon>
        <taxon>Mycena</taxon>
    </lineage>
</organism>
<evidence type="ECO:0000256" key="1">
    <source>
        <dbReference type="SAM" id="MobiDB-lite"/>
    </source>
</evidence>
<sequence length="289" mass="29875">MANDPAETTAPAVLEQPPVYPYPFPLPPGTYSPPFFISAPPADPKNPPTNPKASGEPGNPYMFPYPPPGMFYIFPPVASRPQGTPAQAPAPAQSQAQSQPQPQPQPNSSDSDLKNVGGENGLHKLRAGVQALRRVRKKGLRRGPYKRRGRDGDSPPAAEPFITAPAAASESTSPSPSEWIAVGGPSTAAAASVLSATPFPVPPEGCSQPFYTPTGFVLAPPQPGAGEGTPPIPYFYPYPPFGTYPSPLQPAALTTGGLETNANGVAAAADGDNGDDKDAEGEDEVEATG</sequence>
<comment type="caution">
    <text evidence="2">The sequence shown here is derived from an EMBL/GenBank/DDBJ whole genome shotgun (WGS) entry which is preliminary data.</text>
</comment>
<proteinExistence type="predicted"/>
<reference evidence="2" key="1">
    <citation type="submission" date="2023-03" db="EMBL/GenBank/DDBJ databases">
        <title>Massive genome expansion in bonnet fungi (Mycena s.s.) driven by repeated elements and novel gene families across ecological guilds.</title>
        <authorList>
            <consortium name="Lawrence Berkeley National Laboratory"/>
            <person name="Harder C.B."/>
            <person name="Miyauchi S."/>
            <person name="Viragh M."/>
            <person name="Kuo A."/>
            <person name="Thoen E."/>
            <person name="Andreopoulos B."/>
            <person name="Lu D."/>
            <person name="Skrede I."/>
            <person name="Drula E."/>
            <person name="Henrissat B."/>
            <person name="Morin E."/>
            <person name="Kohler A."/>
            <person name="Barry K."/>
            <person name="LaButti K."/>
            <person name="Morin E."/>
            <person name="Salamov A."/>
            <person name="Lipzen A."/>
            <person name="Mereny Z."/>
            <person name="Hegedus B."/>
            <person name="Baldrian P."/>
            <person name="Stursova M."/>
            <person name="Weitz H."/>
            <person name="Taylor A."/>
            <person name="Grigoriev I.V."/>
            <person name="Nagy L.G."/>
            <person name="Martin F."/>
            <person name="Kauserud H."/>
        </authorList>
    </citation>
    <scope>NUCLEOTIDE SEQUENCE</scope>
    <source>
        <strain evidence="2">CBHHK067</strain>
    </source>
</reference>
<name>A0AAD7DW65_MYCRO</name>
<gene>
    <name evidence="2" type="ORF">B0H17DRAFT_1327710</name>
</gene>
<evidence type="ECO:0000313" key="3">
    <source>
        <dbReference type="Proteomes" id="UP001221757"/>
    </source>
</evidence>
<dbReference type="AlphaFoldDB" id="A0AAD7DW65"/>